<feature type="domain" description="Regulator of nucleoside diphosphate kinase N-terminal" evidence="2">
    <location>
        <begin position="5"/>
        <end position="44"/>
    </location>
</feature>
<accession>A0ABU3VUS6</accession>
<keyword evidence="4" id="KW-1185">Reference proteome</keyword>
<reference evidence="3 4" key="1">
    <citation type="submission" date="2023-10" db="EMBL/GenBank/DDBJ databases">
        <title>Characteristics and mechanism of a salt-tolerant marine origin heterotrophic nitrifying- aerobic denitrifying bacteria Marinobacter xestospongiae HN1.</title>
        <authorList>
            <person name="Qi R."/>
        </authorList>
    </citation>
    <scope>NUCLEOTIDE SEQUENCE [LARGE SCALE GENOMIC DNA]</scope>
    <source>
        <strain evidence="3 4">HN1</strain>
    </source>
</reference>
<name>A0ABU3VUS6_9GAMM</name>
<dbReference type="EMBL" id="JAWIIJ010000002">
    <property type="protein sequence ID" value="MDV2078009.1"/>
    <property type="molecule type" value="Genomic_DNA"/>
</dbReference>
<dbReference type="Pfam" id="PF14760">
    <property type="entry name" value="Rnk_N"/>
    <property type="match status" value="1"/>
</dbReference>
<evidence type="ECO:0000313" key="3">
    <source>
        <dbReference type="EMBL" id="MDV2078009.1"/>
    </source>
</evidence>
<sequence length="128" mass="13652">MSELPAITVTEEDYNRLMSLLDRDDSDSDVLEGLAEELERAELVPADQLPEGVVAMNSLVRFVNEGNGQSHDLTLVYPHQAGAGAGQVSVFAPAGAALLGLSVGDRIDWPMSGGKILHLKIVSVTRPE</sequence>
<evidence type="ECO:0000313" key="4">
    <source>
        <dbReference type="Proteomes" id="UP001269819"/>
    </source>
</evidence>
<comment type="caution">
    <text evidence="3">The sequence shown here is derived from an EMBL/GenBank/DDBJ whole genome shotgun (WGS) entry which is preliminary data.</text>
</comment>
<protein>
    <submittedName>
        <fullName evidence="3">Nucleoside diphosphate kinase regulator</fullName>
    </submittedName>
</protein>
<proteinExistence type="predicted"/>
<dbReference type="InterPro" id="IPR001437">
    <property type="entry name" value="Tscrpt_elong_fac_GreA/B_C"/>
</dbReference>
<dbReference type="Pfam" id="PF01272">
    <property type="entry name" value="GreA_GreB"/>
    <property type="match status" value="1"/>
</dbReference>
<keyword evidence="3" id="KW-0418">Kinase</keyword>
<dbReference type="Proteomes" id="UP001269819">
    <property type="component" value="Unassembled WGS sequence"/>
</dbReference>
<feature type="domain" description="Transcription elongation factor GreA/GreB C-terminal" evidence="1">
    <location>
        <begin position="50"/>
        <end position="125"/>
    </location>
</feature>
<dbReference type="InterPro" id="IPR036953">
    <property type="entry name" value="GreA/GreB_C_sf"/>
</dbReference>
<dbReference type="Gene3D" id="1.10.286.20">
    <property type="match status" value="1"/>
</dbReference>
<gene>
    <name evidence="3" type="primary">rnk</name>
    <name evidence="3" type="ORF">RYS15_04910</name>
</gene>
<dbReference type="NCBIfam" id="NF004396">
    <property type="entry name" value="PRK05753.1"/>
    <property type="match status" value="1"/>
</dbReference>
<dbReference type="SUPFAM" id="SSF54534">
    <property type="entry name" value="FKBP-like"/>
    <property type="match status" value="1"/>
</dbReference>
<dbReference type="InterPro" id="IPR023459">
    <property type="entry name" value="Tscrpt_elong_fac_GreA/B_fam"/>
</dbReference>
<dbReference type="Gene3D" id="3.10.50.30">
    <property type="entry name" value="Transcription elongation factor, GreA/GreB, C-terminal domain"/>
    <property type="match status" value="1"/>
</dbReference>
<dbReference type="GO" id="GO:0016301">
    <property type="term" value="F:kinase activity"/>
    <property type="evidence" value="ECO:0007669"/>
    <property type="project" value="UniProtKB-KW"/>
</dbReference>
<keyword evidence="3" id="KW-0808">Transferase</keyword>
<dbReference type="InterPro" id="IPR029462">
    <property type="entry name" value="Rnk_N"/>
</dbReference>
<dbReference type="PANTHER" id="PTHR30437:SF5">
    <property type="entry name" value="REGULATOR OF NUCLEOSIDE DIPHOSPHATE KINASE"/>
    <property type="match status" value="1"/>
</dbReference>
<evidence type="ECO:0000259" key="1">
    <source>
        <dbReference type="Pfam" id="PF01272"/>
    </source>
</evidence>
<evidence type="ECO:0000259" key="2">
    <source>
        <dbReference type="Pfam" id="PF14760"/>
    </source>
</evidence>
<dbReference type="RefSeq" id="WP_227175047.1">
    <property type="nucleotide sequence ID" value="NZ_JAWIIJ010000002.1"/>
</dbReference>
<dbReference type="PANTHER" id="PTHR30437">
    <property type="entry name" value="TRANSCRIPTION ELONGATION FACTOR GREA"/>
    <property type="match status" value="1"/>
</dbReference>
<organism evidence="3 4">
    <name type="scientific">Marinobacter xestospongiae</name>
    <dbReference type="NCBI Taxonomy" id="994319"/>
    <lineage>
        <taxon>Bacteria</taxon>
        <taxon>Pseudomonadati</taxon>
        <taxon>Pseudomonadota</taxon>
        <taxon>Gammaproteobacteria</taxon>
        <taxon>Pseudomonadales</taxon>
        <taxon>Marinobacteraceae</taxon>
        <taxon>Marinobacter</taxon>
    </lineage>
</organism>